<comment type="caution">
    <text evidence="1">The sequence shown here is derived from an EMBL/GenBank/DDBJ whole genome shotgun (WGS) entry which is preliminary data.</text>
</comment>
<dbReference type="EMBL" id="WMEQ01000015">
    <property type="protein sequence ID" value="MYL35215.1"/>
    <property type="molecule type" value="Genomic_DNA"/>
</dbReference>
<evidence type="ECO:0008006" key="3">
    <source>
        <dbReference type="Google" id="ProtNLM"/>
    </source>
</evidence>
<dbReference type="RefSeq" id="WP_202406391.1">
    <property type="nucleotide sequence ID" value="NZ_WMEQ01000015.1"/>
</dbReference>
<name>A0A6I5A4G6_9BACI</name>
<protein>
    <recommendedName>
        <fullName evidence="3">SPOR domain-containing protein</fullName>
    </recommendedName>
</protein>
<proteinExistence type="predicted"/>
<gene>
    <name evidence="1" type="ORF">GLW05_16675</name>
</gene>
<organism evidence="1 2">
    <name type="scientific">Pontibacillus yanchengensis</name>
    <dbReference type="NCBI Taxonomy" id="462910"/>
    <lineage>
        <taxon>Bacteria</taxon>
        <taxon>Bacillati</taxon>
        <taxon>Bacillota</taxon>
        <taxon>Bacilli</taxon>
        <taxon>Bacillales</taxon>
        <taxon>Bacillaceae</taxon>
        <taxon>Pontibacillus</taxon>
    </lineage>
</organism>
<dbReference type="Proteomes" id="UP000468638">
    <property type="component" value="Unassembled WGS sequence"/>
</dbReference>
<reference evidence="1 2" key="1">
    <citation type="submission" date="2019-11" db="EMBL/GenBank/DDBJ databases">
        <title>Genome sequences of 17 halophilic strains isolated from different environments.</title>
        <authorList>
            <person name="Furrow R.E."/>
        </authorList>
    </citation>
    <scope>NUCLEOTIDE SEQUENCE [LARGE SCALE GENOMIC DNA]</scope>
    <source>
        <strain evidence="1 2">22514_16_FS</strain>
    </source>
</reference>
<dbReference type="AlphaFoldDB" id="A0A6I5A4G6"/>
<evidence type="ECO:0000313" key="2">
    <source>
        <dbReference type="Proteomes" id="UP000468638"/>
    </source>
</evidence>
<accession>A0A6I5A4G6</accession>
<evidence type="ECO:0000313" key="1">
    <source>
        <dbReference type="EMBL" id="MYL35215.1"/>
    </source>
</evidence>
<sequence length="110" mass="13124">MMVNNEFEGYQWKSCPCFDYRSILQEKRQEADVKRFRLITGVFLSAEERIAAKKCLLSVYNWVLYEKEEYMNYNPPFRLLTGTFINKDEADMHAKVIREGYGWTVYVIDA</sequence>